<evidence type="ECO:0000256" key="2">
    <source>
        <dbReference type="ARBA" id="ARBA00022603"/>
    </source>
</evidence>
<dbReference type="GO" id="GO:0032259">
    <property type="term" value="P:methylation"/>
    <property type="evidence" value="ECO:0007669"/>
    <property type="project" value="UniProtKB-KW"/>
</dbReference>
<feature type="domain" description="Type II methyltransferase M.TaqI-like" evidence="7">
    <location>
        <begin position="377"/>
        <end position="597"/>
    </location>
</feature>
<organism evidence="8 9">
    <name type="scientific">Thiocapsa imhoffii</name>
    <dbReference type="NCBI Taxonomy" id="382777"/>
    <lineage>
        <taxon>Bacteria</taxon>
        <taxon>Pseudomonadati</taxon>
        <taxon>Pseudomonadota</taxon>
        <taxon>Gammaproteobacteria</taxon>
        <taxon>Chromatiales</taxon>
        <taxon>Chromatiaceae</taxon>
        <taxon>Thiocapsa</taxon>
    </lineage>
</organism>
<gene>
    <name evidence="8" type="ORF">CKO25_06650</name>
</gene>
<dbReference type="GO" id="GO:0006304">
    <property type="term" value="P:DNA modification"/>
    <property type="evidence" value="ECO:0007669"/>
    <property type="project" value="InterPro"/>
</dbReference>
<name>A0A9X0WGL8_9GAMM</name>
<keyword evidence="2" id="KW-0489">Methyltransferase</keyword>
<evidence type="ECO:0000313" key="9">
    <source>
        <dbReference type="Proteomes" id="UP001138802"/>
    </source>
</evidence>
<protein>
    <recommendedName>
        <fullName evidence="1">site-specific DNA-methyltransferase (adenine-specific)</fullName>
        <ecNumber evidence="1">2.1.1.72</ecNumber>
    </recommendedName>
</protein>
<dbReference type="InterPro" id="IPR050953">
    <property type="entry name" value="N4_N6_ade-DNA_methylase"/>
</dbReference>
<dbReference type="GO" id="GO:0009007">
    <property type="term" value="F:site-specific DNA-methyltransferase (adenine-specific) activity"/>
    <property type="evidence" value="ECO:0007669"/>
    <property type="project" value="UniProtKB-EC"/>
</dbReference>
<evidence type="ECO:0000259" key="7">
    <source>
        <dbReference type="Pfam" id="PF07669"/>
    </source>
</evidence>
<evidence type="ECO:0000256" key="6">
    <source>
        <dbReference type="SAM" id="MobiDB-lite"/>
    </source>
</evidence>
<evidence type="ECO:0000256" key="5">
    <source>
        <dbReference type="ARBA" id="ARBA00047942"/>
    </source>
</evidence>
<comment type="catalytic activity">
    <reaction evidence="5">
        <text>a 2'-deoxyadenosine in DNA + S-adenosyl-L-methionine = an N(6)-methyl-2'-deoxyadenosine in DNA + S-adenosyl-L-homocysteine + H(+)</text>
        <dbReference type="Rhea" id="RHEA:15197"/>
        <dbReference type="Rhea" id="RHEA-COMP:12418"/>
        <dbReference type="Rhea" id="RHEA-COMP:12419"/>
        <dbReference type="ChEBI" id="CHEBI:15378"/>
        <dbReference type="ChEBI" id="CHEBI:57856"/>
        <dbReference type="ChEBI" id="CHEBI:59789"/>
        <dbReference type="ChEBI" id="CHEBI:90615"/>
        <dbReference type="ChEBI" id="CHEBI:90616"/>
        <dbReference type="EC" id="2.1.1.72"/>
    </reaction>
</comment>
<sequence length="1176" mass="130931">MPGTLSKDQRSTLEKITLKAREAAEVAARAALDNLAVHEERPRAHLDEDQRRLRNRLRARGRALGDRLDPGGTQAIDQLAEATAYVHWHRLLFTRFLAENHVLHTSAEHGNVPVTLEECDELAPELFPDGGAPDGFDLACRFAAEILPGIFRLDDPVLDLRLAPNHVVQLRRLLDELPAEIFRTDDALGWTYQFWQAKRKDEVNKSGVKIGARELPAVTQLFTEDYMVEFLLHNSLGAWWAGRRLAADPARWSLAQCPGEPEARQAAALPPRDGLPGIDWTYLRFVRSDLTPAHPSGESRGGGNLADDPPEPTNPHWTPAGGTFKGWPKRAAEIRFLDPCMGSGHFLVFALPILARLRMEEEGLSAAAAVAAVLRDNLHGLEIDERCTQIAAFNVALTAWRLGGYQALPVLHLACSGLTPNTPKETWIALAGEDERLQRGMARLYGLFKNAPVLGSLIDPRKADGDLIEADFIALIPILERVFTFDCGIDNDRHELGVVAQGLTKAADLLVGLYTIVLTNVPYLGRGKQDPLLREYCSQMHPAAKTDVAACFIERCTRFCLGNGSAVLVTPSNWMYMASYRELRRNLLLHQRWNIVARLGARAFESISGEIVNVTLIGLSRRSPNADDGIAGLDASSELDASAKRKALELSSLRIVPQRLQLQNPDARISLANHPDCERLSAYCSSFLGLGTGDYPHYGRLFWEIIFPSNSWAFQQATVSSPQIWSGREHILAWDSKDGRIRGMSEAERVQIHNQDQSGQQAWGRTGVAVGLMNALKPTLYTGEKFEKMLAVLLPKDPEIIPALWVYCNSSEFAKAVRELDAGVVVPNATLEKVPFDLAHWQQVASEQYPNGLPKPYSDNPTQWLFNGHPKGSDAPLQVAVARLLGYRWPRQTGSEFPDCPALDPDGLESHADADGIVCLPPINREAPAAVRLRTLLAAAFGAHWTSGTERDLLAATGAKQTNLEDWLQDAFFEQHCKLFHNRPFVWQLWDGRKDGFHALVNYHRLDRANLEKLTYSYLGDWIRQQDADAKADKPGAAERLGAARALETELVAILEGEPPYDLFIRWKPLTEQPLGWQPDINDGVRLNIRPFMQARDVGKKGAGILRAKPNIKWDKDRGTEPHRDKSDYPWFWHAEEPPLACPGGPEFTGKRWNNVHLTLARKRAARATVRQEGSQ</sequence>
<dbReference type="PANTHER" id="PTHR33841">
    <property type="entry name" value="DNA METHYLTRANSFERASE YEEA-RELATED"/>
    <property type="match status" value="1"/>
</dbReference>
<dbReference type="Proteomes" id="UP001138802">
    <property type="component" value="Unassembled WGS sequence"/>
</dbReference>
<dbReference type="EMBL" id="NRSD01000005">
    <property type="protein sequence ID" value="MBK1644339.1"/>
    <property type="molecule type" value="Genomic_DNA"/>
</dbReference>
<dbReference type="InterPro" id="IPR011639">
    <property type="entry name" value="MethylTrfase_TaqI-like_dom"/>
</dbReference>
<accession>A0A9X0WGL8</accession>
<keyword evidence="3" id="KW-0808">Transferase</keyword>
<evidence type="ECO:0000256" key="1">
    <source>
        <dbReference type="ARBA" id="ARBA00011900"/>
    </source>
</evidence>
<keyword evidence="9" id="KW-1185">Reference proteome</keyword>
<dbReference type="SUPFAM" id="SSF53335">
    <property type="entry name" value="S-adenosyl-L-methionine-dependent methyltransferases"/>
    <property type="match status" value="1"/>
</dbReference>
<dbReference type="InterPro" id="IPR029063">
    <property type="entry name" value="SAM-dependent_MTases_sf"/>
</dbReference>
<dbReference type="Gene3D" id="3.40.50.150">
    <property type="entry name" value="Vaccinia Virus protein VP39"/>
    <property type="match status" value="1"/>
</dbReference>
<evidence type="ECO:0000256" key="3">
    <source>
        <dbReference type="ARBA" id="ARBA00022679"/>
    </source>
</evidence>
<dbReference type="AlphaFoldDB" id="A0A9X0WGL8"/>
<keyword evidence="4" id="KW-0949">S-adenosyl-L-methionine</keyword>
<dbReference type="EC" id="2.1.1.72" evidence="1"/>
<feature type="region of interest" description="Disordered" evidence="6">
    <location>
        <begin position="293"/>
        <end position="323"/>
    </location>
</feature>
<comment type="caution">
    <text evidence="8">The sequence shown here is derived from an EMBL/GenBank/DDBJ whole genome shotgun (WGS) entry which is preliminary data.</text>
</comment>
<evidence type="ECO:0000313" key="8">
    <source>
        <dbReference type="EMBL" id="MBK1644339.1"/>
    </source>
</evidence>
<dbReference type="PANTHER" id="PTHR33841:SF1">
    <property type="entry name" value="DNA METHYLTRANSFERASE A"/>
    <property type="match status" value="1"/>
</dbReference>
<reference evidence="8 9" key="1">
    <citation type="journal article" date="2020" name="Microorganisms">
        <title>Osmotic Adaptation and Compatible Solute Biosynthesis of Phototrophic Bacteria as Revealed from Genome Analyses.</title>
        <authorList>
            <person name="Imhoff J.F."/>
            <person name="Rahn T."/>
            <person name="Kunzel S."/>
            <person name="Keller A."/>
            <person name="Neulinger S.C."/>
        </authorList>
    </citation>
    <scope>NUCLEOTIDE SEQUENCE [LARGE SCALE GENOMIC DNA]</scope>
    <source>
        <strain evidence="8 9">DSM 21303</strain>
    </source>
</reference>
<evidence type="ECO:0000256" key="4">
    <source>
        <dbReference type="ARBA" id="ARBA00022691"/>
    </source>
</evidence>
<dbReference type="RefSeq" id="WP_200387142.1">
    <property type="nucleotide sequence ID" value="NZ_NRSD01000005.1"/>
</dbReference>
<proteinExistence type="predicted"/>
<dbReference type="Pfam" id="PF07669">
    <property type="entry name" value="Eco57I"/>
    <property type="match status" value="1"/>
</dbReference>